<dbReference type="VEuPathDB" id="FungiDB:FOXG_15617"/>
<reference evidence="1 2" key="1">
    <citation type="journal article" date="2018" name="Sci. Rep.">
        <title>Characterisation of pathogen-specific regions and novel effector candidates in Fusarium oxysporum f. sp. cepae.</title>
        <authorList>
            <person name="Armitage A.D."/>
            <person name="Taylor A."/>
            <person name="Sobczyk M.K."/>
            <person name="Baxter L."/>
            <person name="Greenfield B.P."/>
            <person name="Bates H.J."/>
            <person name="Wilson F."/>
            <person name="Jackson A.C."/>
            <person name="Ott S."/>
            <person name="Harrison R.J."/>
            <person name="Clarkson J.P."/>
        </authorList>
    </citation>
    <scope>NUCLEOTIDE SEQUENCE [LARGE SCALE GENOMIC DNA]</scope>
    <source>
        <strain evidence="1 2">Fo_A28</strain>
    </source>
</reference>
<sequence length="204" mass="22925">MSNDVSAQAMIALEAWEARESPFKTSNFERLSAEALKFDDRSTDEPKIVLKTRRDFAEEMFVALMEGGRKGHPGVESIAPTHSTWPYILRAAIQHTRGSFATRAQWVSGIAAYCCLTDCLEDPLCDLMLILTLTITASSATLEVRPNTKGFSVTTKRRDPALLAANMVTRMLWFLRPEAFPWDKDQDTVLRVSEMTKKIGEPRP</sequence>
<evidence type="ECO:0000313" key="1">
    <source>
        <dbReference type="EMBL" id="RKK82185.1"/>
    </source>
</evidence>
<proteinExistence type="predicted"/>
<dbReference type="VEuPathDB" id="FungiDB:FOZG_17462"/>
<organism evidence="1 2">
    <name type="scientific">Fusarium oxysporum</name>
    <name type="common">Fusarium vascular wilt</name>
    <dbReference type="NCBI Taxonomy" id="5507"/>
    <lineage>
        <taxon>Eukaryota</taxon>
        <taxon>Fungi</taxon>
        <taxon>Dikarya</taxon>
        <taxon>Ascomycota</taxon>
        <taxon>Pezizomycotina</taxon>
        <taxon>Sordariomycetes</taxon>
        <taxon>Hypocreomycetidae</taxon>
        <taxon>Hypocreales</taxon>
        <taxon>Nectriaceae</taxon>
        <taxon>Fusarium</taxon>
        <taxon>Fusarium oxysporum species complex</taxon>
    </lineage>
</organism>
<dbReference type="VEuPathDB" id="FungiDB:HZS61_011320"/>
<gene>
    <name evidence="1" type="ORF">BFJ68_g17563</name>
</gene>
<dbReference type="VEuPathDB" id="FungiDB:FOMG_17176"/>
<dbReference type="EMBL" id="MRCY01000613">
    <property type="protein sequence ID" value="RKK82185.1"/>
    <property type="molecule type" value="Genomic_DNA"/>
</dbReference>
<dbReference type="AlphaFoldDB" id="A0A420NPK9"/>
<dbReference type="VEuPathDB" id="FungiDB:FOZG_17464"/>
<dbReference type="VEuPathDB" id="FungiDB:FOXG_16462"/>
<evidence type="ECO:0000313" key="2">
    <source>
        <dbReference type="Proteomes" id="UP000285860"/>
    </source>
</evidence>
<comment type="caution">
    <text evidence="1">The sequence shown here is derived from an EMBL/GenBank/DDBJ whole genome shotgun (WGS) entry which is preliminary data.</text>
</comment>
<protein>
    <submittedName>
        <fullName evidence="1">Uncharacterized protein</fullName>
    </submittedName>
</protein>
<dbReference type="Proteomes" id="UP000285860">
    <property type="component" value="Unassembled WGS sequence"/>
</dbReference>
<accession>A0A420NPK9</accession>
<name>A0A420NPK9_FUSOX</name>